<keyword evidence="4 10" id="KW-1133">Transmembrane helix</keyword>
<evidence type="ECO:0000256" key="5">
    <source>
        <dbReference type="ARBA" id="ARBA00023136"/>
    </source>
</evidence>
<keyword evidence="6" id="KW-0406">Ion transport</keyword>
<comment type="subcellular location">
    <subcellularLocation>
        <location evidence="1">Cell membrane</location>
        <topology evidence="1">Multi-pass membrane protein</topology>
    </subcellularLocation>
</comment>
<keyword evidence="12" id="KW-1185">Reference proteome</keyword>
<dbReference type="EMBL" id="PVUE01000001">
    <property type="protein sequence ID" value="PRZ43902.1"/>
    <property type="molecule type" value="Genomic_DNA"/>
</dbReference>
<evidence type="ECO:0000313" key="12">
    <source>
        <dbReference type="Proteomes" id="UP000237752"/>
    </source>
</evidence>
<evidence type="ECO:0000256" key="1">
    <source>
        <dbReference type="ARBA" id="ARBA00004651"/>
    </source>
</evidence>
<comment type="function">
    <text evidence="9">Fluoride-specific ion channel. Important for reducing fluoride concentration in the cell, thus reducing its toxicity.</text>
</comment>
<proteinExistence type="inferred from homology"/>
<keyword evidence="3 10" id="KW-0812">Transmembrane</keyword>
<dbReference type="AlphaFoldDB" id="A0A2T1A5L5"/>
<keyword evidence="6" id="KW-0407">Ion channel</keyword>
<evidence type="ECO:0000256" key="10">
    <source>
        <dbReference type="RuleBase" id="RU004340"/>
    </source>
</evidence>
<accession>A0A2T1A5L5</accession>
<dbReference type="GO" id="GO:0005886">
    <property type="term" value="C:plasma membrane"/>
    <property type="evidence" value="ECO:0007669"/>
    <property type="project" value="UniProtKB-SubCell"/>
</dbReference>
<gene>
    <name evidence="11" type="ORF">CLV47_10126</name>
</gene>
<keyword evidence="6" id="KW-0813">Transport</keyword>
<feature type="transmembrane region" description="Helical" evidence="10">
    <location>
        <begin position="60"/>
        <end position="84"/>
    </location>
</feature>
<evidence type="ECO:0000256" key="3">
    <source>
        <dbReference type="ARBA" id="ARBA00022692"/>
    </source>
</evidence>
<dbReference type="Pfam" id="PF02537">
    <property type="entry name" value="CRCB"/>
    <property type="match status" value="1"/>
</dbReference>
<feature type="transmembrane region" description="Helical" evidence="10">
    <location>
        <begin position="28"/>
        <end position="48"/>
    </location>
</feature>
<dbReference type="Proteomes" id="UP000237752">
    <property type="component" value="Unassembled WGS sequence"/>
</dbReference>
<evidence type="ECO:0000256" key="7">
    <source>
        <dbReference type="ARBA" id="ARBA00035120"/>
    </source>
</evidence>
<comment type="caution">
    <text evidence="10">Lacks conserved residue(s) required for the propagation of feature annotation.</text>
</comment>
<evidence type="ECO:0000256" key="8">
    <source>
        <dbReference type="ARBA" id="ARBA00035585"/>
    </source>
</evidence>
<keyword evidence="2" id="KW-1003">Cell membrane</keyword>
<evidence type="ECO:0000256" key="4">
    <source>
        <dbReference type="ARBA" id="ARBA00022989"/>
    </source>
</evidence>
<evidence type="ECO:0000256" key="9">
    <source>
        <dbReference type="ARBA" id="ARBA00049940"/>
    </source>
</evidence>
<dbReference type="PANTHER" id="PTHR28259">
    <property type="entry name" value="FLUORIDE EXPORT PROTEIN 1-RELATED"/>
    <property type="match status" value="1"/>
</dbReference>
<keyword evidence="5 10" id="KW-0472">Membrane</keyword>
<comment type="catalytic activity">
    <reaction evidence="8">
        <text>fluoride(in) = fluoride(out)</text>
        <dbReference type="Rhea" id="RHEA:76159"/>
        <dbReference type="ChEBI" id="CHEBI:17051"/>
    </reaction>
    <physiologicalReaction direction="left-to-right" evidence="8">
        <dbReference type="Rhea" id="RHEA:76160"/>
    </physiologicalReaction>
</comment>
<sequence>MVNVIGALVLGVLLEALSRSNSIAGTRIRLLCGTGFCGGLTTYSTFAVEIDLLIRGGSAWLGAAYGVGTLIAGVVAAYAGIAFATRVRS</sequence>
<dbReference type="PANTHER" id="PTHR28259:SF1">
    <property type="entry name" value="FLUORIDE EXPORT PROTEIN 1-RELATED"/>
    <property type="match status" value="1"/>
</dbReference>
<comment type="similarity">
    <text evidence="7 10">Belongs to the fluoride channel Fluc/FEX (TC 1.A.43) family.</text>
</comment>
<protein>
    <recommendedName>
        <fullName evidence="10">Fluoride-specific ion channel</fullName>
    </recommendedName>
</protein>
<evidence type="ECO:0000313" key="11">
    <source>
        <dbReference type="EMBL" id="PRZ43902.1"/>
    </source>
</evidence>
<reference evidence="11 12" key="1">
    <citation type="submission" date="2018-03" db="EMBL/GenBank/DDBJ databases">
        <title>Genomic Encyclopedia of Archaeal and Bacterial Type Strains, Phase II (KMG-II): from individual species to whole genera.</title>
        <authorList>
            <person name="Goeker M."/>
        </authorList>
    </citation>
    <scope>NUCLEOTIDE SEQUENCE [LARGE SCALE GENOMIC DNA]</scope>
    <source>
        <strain evidence="11 12">DSM 100065</strain>
    </source>
</reference>
<dbReference type="InterPro" id="IPR003691">
    <property type="entry name" value="FluC"/>
</dbReference>
<name>A0A2T1A5L5_9ACTN</name>
<dbReference type="GO" id="GO:1903425">
    <property type="term" value="F:fluoride transmembrane transporter activity"/>
    <property type="evidence" value="ECO:0007669"/>
    <property type="project" value="TreeGrafter"/>
</dbReference>
<organism evidence="11 12">
    <name type="scientific">Antricoccus suffuscus</name>
    <dbReference type="NCBI Taxonomy" id="1629062"/>
    <lineage>
        <taxon>Bacteria</taxon>
        <taxon>Bacillati</taxon>
        <taxon>Actinomycetota</taxon>
        <taxon>Actinomycetes</taxon>
        <taxon>Geodermatophilales</taxon>
        <taxon>Antricoccaceae</taxon>
        <taxon>Antricoccus</taxon>
    </lineage>
</organism>
<comment type="caution">
    <text evidence="11">The sequence shown here is derived from an EMBL/GenBank/DDBJ whole genome shotgun (WGS) entry which is preliminary data.</text>
</comment>
<evidence type="ECO:0000256" key="2">
    <source>
        <dbReference type="ARBA" id="ARBA00022475"/>
    </source>
</evidence>
<evidence type="ECO:0000256" key="6">
    <source>
        <dbReference type="ARBA" id="ARBA00023303"/>
    </source>
</evidence>